<dbReference type="InterPro" id="IPR027417">
    <property type="entry name" value="P-loop_NTPase"/>
</dbReference>
<organism evidence="2 3">
    <name type="scientific">Gaetbulibacter aquiaggeris</name>
    <dbReference type="NCBI Taxonomy" id="1735373"/>
    <lineage>
        <taxon>Bacteria</taxon>
        <taxon>Pseudomonadati</taxon>
        <taxon>Bacteroidota</taxon>
        <taxon>Flavobacteriia</taxon>
        <taxon>Flavobacteriales</taxon>
        <taxon>Flavobacteriaceae</taxon>
        <taxon>Gaetbulibacter</taxon>
    </lineage>
</organism>
<dbReference type="InterPro" id="IPR014001">
    <property type="entry name" value="Helicase_ATP-bd"/>
</dbReference>
<keyword evidence="2" id="KW-0347">Helicase</keyword>
<dbReference type="InterPro" id="IPR011545">
    <property type="entry name" value="DEAD/DEAH_box_helicase_dom"/>
</dbReference>
<proteinExistence type="predicted"/>
<reference evidence="2 3" key="1">
    <citation type="submission" date="2024-02" db="EMBL/GenBank/DDBJ databases">
        <title>A Gaetbulibacter species isolated from tidal flats and genomic insights of their niches.</title>
        <authorList>
            <person name="Ye Y."/>
        </authorList>
    </citation>
    <scope>NUCLEOTIDE SEQUENCE [LARGE SCALE GENOMIC DNA]</scope>
    <source>
        <strain evidence="2 3">KEM-8</strain>
    </source>
</reference>
<dbReference type="PROSITE" id="PS51192">
    <property type="entry name" value="HELICASE_ATP_BIND_1"/>
    <property type="match status" value="1"/>
</dbReference>
<keyword evidence="2" id="KW-0547">Nucleotide-binding</keyword>
<dbReference type="Pfam" id="PF00270">
    <property type="entry name" value="DEAD"/>
    <property type="match status" value="1"/>
</dbReference>
<comment type="caution">
    <text evidence="2">The sequence shown here is derived from an EMBL/GenBank/DDBJ whole genome shotgun (WGS) entry which is preliminary data.</text>
</comment>
<accession>A0ABW7MQ27</accession>
<feature type="domain" description="Helicase ATP-binding" evidence="1">
    <location>
        <begin position="21"/>
        <end position="192"/>
    </location>
</feature>
<evidence type="ECO:0000259" key="1">
    <source>
        <dbReference type="PROSITE" id="PS51192"/>
    </source>
</evidence>
<name>A0ABW7MQ27_9FLAO</name>
<dbReference type="Gene3D" id="3.40.50.300">
    <property type="entry name" value="P-loop containing nucleotide triphosphate hydrolases"/>
    <property type="match status" value="1"/>
</dbReference>
<evidence type="ECO:0000313" key="3">
    <source>
        <dbReference type="Proteomes" id="UP001610104"/>
    </source>
</evidence>
<keyword evidence="2" id="KW-0067">ATP-binding</keyword>
<dbReference type="SMART" id="SM00487">
    <property type="entry name" value="DEXDc"/>
    <property type="match status" value="1"/>
</dbReference>
<dbReference type="Proteomes" id="UP001610104">
    <property type="component" value="Unassembled WGS sequence"/>
</dbReference>
<dbReference type="SUPFAM" id="SSF52540">
    <property type="entry name" value="P-loop containing nucleoside triphosphate hydrolases"/>
    <property type="match status" value="1"/>
</dbReference>
<protein>
    <submittedName>
        <fullName evidence="2">DEAD/DEAH box helicase</fullName>
    </submittedName>
</protein>
<sequence length="195" mass="22719">MKINLQEKGFESPLPLQKLIWSKIKGGLSMFCIAPKNAGKTTAIILSVIQKLNGQAFEEAPRALIFVKDKEAALDLETEFKTYTRGTDLRVYCAYEEHNIELQREDLYLGTDIVIATPKRLNKIFYLNGINLNKLQMFIVDDAEFLFRNSNFEEVSRTPESLEKCQYLIFSTKFDTRFERWKDSFMFNSQTILFK</sequence>
<dbReference type="PANTHER" id="PTHR47958">
    <property type="entry name" value="ATP-DEPENDENT RNA HELICASE DBP3"/>
    <property type="match status" value="1"/>
</dbReference>
<dbReference type="EMBL" id="JBAWKC010000003">
    <property type="protein sequence ID" value="MFH6768956.1"/>
    <property type="molecule type" value="Genomic_DNA"/>
</dbReference>
<gene>
    <name evidence="2" type="ORF">V8G56_09430</name>
</gene>
<evidence type="ECO:0000313" key="2">
    <source>
        <dbReference type="EMBL" id="MFH6768956.1"/>
    </source>
</evidence>
<dbReference type="RefSeq" id="WP_395438207.1">
    <property type="nucleotide sequence ID" value="NZ_JBAWKC010000003.1"/>
</dbReference>
<keyword evidence="3" id="KW-1185">Reference proteome</keyword>
<keyword evidence="2" id="KW-0378">Hydrolase</keyword>
<dbReference type="GO" id="GO:0004386">
    <property type="term" value="F:helicase activity"/>
    <property type="evidence" value="ECO:0007669"/>
    <property type="project" value="UniProtKB-KW"/>
</dbReference>